<sequence length="534" mass="54782">MPEPADRLPQAKSTAPSPHASRASSEADFEPRQAFSKINQGHMTPAAIMQLQRTAGNQAVVQLFRERSGAVSGSGPPAQPHVVRPGNLFQNASAGAASAEAVIATPSIPADLKGKGGYADVYGWLKEQANASKKSGLFGFFDVLSPEQKMSAIRSMAGGARSISVEAVKKIMMTGLISKSVDWDKFSVICRQAKMIDTNNYNADQDRDYASYAAIGTSGAAGGVSGSATISKTLGAGGATGTALVAAPIAGGLSGVAAVSQIYNATQNYDGAMSAAGKAQIVAGEGASGAADLARFSAGTVNGVREVSGMALNGAATVAAGAGAIVGGAAYMVGGAAGYIESGRNAKKLGQLEEELTEKEGDETSDKKLLAANLGRSTQEMNKSKSGMTAVKGAMMIAGGAMLIAAAASPAGPILIALAAILGGVAAVVKFYKKYKRKEMFVDKALKVEEAAALPENQGIEKSQLRQALLEKHGFNSVGQCYAQLVTDLASMLYESGVAGEDKESIQIIEGIGLRIDKEKKAPSKEMIAKKLHT</sequence>
<feature type="transmembrane region" description="Helical" evidence="2">
    <location>
        <begin position="318"/>
        <end position="340"/>
    </location>
</feature>
<feature type="transmembrane region" description="Helical" evidence="2">
    <location>
        <begin position="389"/>
        <end position="408"/>
    </location>
</feature>
<dbReference type="EMBL" id="JANIPJ010000014">
    <property type="protein sequence ID" value="MCR2805998.1"/>
    <property type="molecule type" value="Genomic_DNA"/>
</dbReference>
<evidence type="ECO:0000256" key="2">
    <source>
        <dbReference type="SAM" id="Phobius"/>
    </source>
</evidence>
<dbReference type="AlphaFoldDB" id="A0A9X2MUD3"/>
<feature type="region of interest" description="Disordered" evidence="1">
    <location>
        <begin position="1"/>
        <end position="29"/>
    </location>
</feature>
<accession>A0A9X2MUD3</accession>
<keyword evidence="2" id="KW-0472">Membrane</keyword>
<gene>
    <name evidence="3" type="ORF">NQZ67_19115</name>
</gene>
<protein>
    <submittedName>
        <fullName evidence="3">Uncharacterized protein</fullName>
    </submittedName>
</protein>
<evidence type="ECO:0000313" key="3">
    <source>
        <dbReference type="EMBL" id="MCR2805998.1"/>
    </source>
</evidence>
<proteinExistence type="predicted"/>
<keyword evidence="2" id="KW-1133">Transmembrane helix</keyword>
<evidence type="ECO:0000313" key="4">
    <source>
        <dbReference type="Proteomes" id="UP001141950"/>
    </source>
</evidence>
<reference evidence="3" key="1">
    <citation type="submission" date="2022-08" db="EMBL/GenBank/DDBJ databases">
        <title>The genomic sequence of strain Paenibacillus sp. SCIV0701.</title>
        <authorList>
            <person name="Zhao H."/>
        </authorList>
    </citation>
    <scope>NUCLEOTIDE SEQUENCE</scope>
    <source>
        <strain evidence="3">SCIV0701</strain>
    </source>
</reference>
<organism evidence="3 4">
    <name type="scientific">Paenibacillus soyae</name>
    <dbReference type="NCBI Taxonomy" id="2969249"/>
    <lineage>
        <taxon>Bacteria</taxon>
        <taxon>Bacillati</taxon>
        <taxon>Bacillota</taxon>
        <taxon>Bacilli</taxon>
        <taxon>Bacillales</taxon>
        <taxon>Paenibacillaceae</taxon>
        <taxon>Paenibacillus</taxon>
    </lineage>
</organism>
<keyword evidence="2" id="KW-0812">Transmembrane</keyword>
<name>A0A9X2MUD3_9BACL</name>
<keyword evidence="4" id="KW-1185">Reference proteome</keyword>
<dbReference type="RefSeq" id="WP_257449040.1">
    <property type="nucleotide sequence ID" value="NZ_JANIPJ010000014.1"/>
</dbReference>
<dbReference type="Proteomes" id="UP001141950">
    <property type="component" value="Unassembled WGS sequence"/>
</dbReference>
<evidence type="ECO:0000256" key="1">
    <source>
        <dbReference type="SAM" id="MobiDB-lite"/>
    </source>
</evidence>
<feature type="transmembrane region" description="Helical" evidence="2">
    <location>
        <begin position="414"/>
        <end position="432"/>
    </location>
</feature>
<comment type="caution">
    <text evidence="3">The sequence shown here is derived from an EMBL/GenBank/DDBJ whole genome shotgun (WGS) entry which is preliminary data.</text>
</comment>